<dbReference type="OrthoDB" id="2246572at2"/>
<evidence type="ECO:0000313" key="1">
    <source>
        <dbReference type="EMBL" id="GAT18451.1"/>
    </source>
</evidence>
<evidence type="ECO:0000313" key="2">
    <source>
        <dbReference type="Proteomes" id="UP000223370"/>
    </source>
</evidence>
<keyword evidence="2" id="KW-1185">Reference proteome</keyword>
<dbReference type="AlphaFoldDB" id="A0A1Z5H5I0"/>
<dbReference type="EMBL" id="BCMJ01000002">
    <property type="protein sequence ID" value="GAT18451.1"/>
    <property type="molecule type" value="Genomic_DNA"/>
</dbReference>
<reference evidence="1 2" key="1">
    <citation type="submission" date="2015-11" db="EMBL/GenBank/DDBJ databases">
        <title>Draft genome sequences of new species of the genus Lactobacillus isolated from orchardgrass silage.</title>
        <authorList>
            <person name="Tohno M."/>
            <person name="Tanizawa Y."/>
            <person name="Arita M."/>
        </authorList>
    </citation>
    <scope>NUCLEOTIDE SEQUENCE [LARGE SCALE GENOMIC DNA]</scope>
    <source>
        <strain evidence="1 2">IWT5</strain>
    </source>
</reference>
<proteinExistence type="predicted"/>
<gene>
    <name evidence="1" type="ORF">IWT5_00725</name>
</gene>
<protein>
    <submittedName>
        <fullName evidence="1">Uncharacterized protein</fullName>
    </submittedName>
</protein>
<comment type="caution">
    <text evidence="1">The sequence shown here is derived from an EMBL/GenBank/DDBJ whole genome shotgun (WGS) entry which is preliminary data.</text>
</comment>
<sequence length="136" mass="15523">MSENDDAALKLGDDKFTKMMLFLKTPINQQNHLDYKFGNSELRELQEGIWAMPAYLTDDDPYSLFFLFTTIDTGEMVVAFAEGTRQDKQLKLGQPLTTGAGLNSLFAQQEKRAQRVLKFLNDISRADEAEWHEIAN</sequence>
<organism evidence="1 2">
    <name type="scientific">Secundilactobacillus silagincola</name>
    <dbReference type="NCBI Taxonomy" id="1714681"/>
    <lineage>
        <taxon>Bacteria</taxon>
        <taxon>Bacillati</taxon>
        <taxon>Bacillota</taxon>
        <taxon>Bacilli</taxon>
        <taxon>Lactobacillales</taxon>
        <taxon>Lactobacillaceae</taxon>
        <taxon>Secundilactobacillus</taxon>
    </lineage>
</organism>
<dbReference type="RefSeq" id="WP_098823955.1">
    <property type="nucleotide sequence ID" value="NZ_BCMJ01000002.1"/>
</dbReference>
<dbReference type="Proteomes" id="UP000223370">
    <property type="component" value="Unassembled WGS sequence"/>
</dbReference>
<accession>A0A1Z5H5I0</accession>
<name>A0A1Z5H5I0_9LACO</name>